<sequence length="51" mass="5508">MRITVVPCWWPATPRGPAVHYVILGGGRSLSVMLAGGMGRGFEAWTVPVLR</sequence>
<name>A0A6J4NDP3_9RHOB</name>
<proteinExistence type="predicted"/>
<reference evidence="1" key="1">
    <citation type="submission" date="2020-02" db="EMBL/GenBank/DDBJ databases">
        <authorList>
            <person name="Meier V. D."/>
        </authorList>
    </citation>
    <scope>NUCLEOTIDE SEQUENCE</scope>
    <source>
        <strain evidence="1">AVDCRST_MAG15</strain>
    </source>
</reference>
<gene>
    <name evidence="1" type="ORF">AVDCRST_MAG15-244</name>
</gene>
<dbReference type="AlphaFoldDB" id="A0A6J4NDP3"/>
<dbReference type="EMBL" id="CADCUU010000023">
    <property type="protein sequence ID" value="CAA9385026.1"/>
    <property type="molecule type" value="Genomic_DNA"/>
</dbReference>
<accession>A0A6J4NDP3</accession>
<protein>
    <submittedName>
        <fullName evidence="1">Uncharacterized protein</fullName>
    </submittedName>
</protein>
<evidence type="ECO:0000313" key="1">
    <source>
        <dbReference type="EMBL" id="CAA9385026.1"/>
    </source>
</evidence>
<organism evidence="1">
    <name type="scientific">uncultured Rubellimicrobium sp</name>
    <dbReference type="NCBI Taxonomy" id="543078"/>
    <lineage>
        <taxon>Bacteria</taxon>
        <taxon>Pseudomonadati</taxon>
        <taxon>Pseudomonadota</taxon>
        <taxon>Alphaproteobacteria</taxon>
        <taxon>Rhodobacterales</taxon>
        <taxon>Roseobacteraceae</taxon>
        <taxon>Rubellimicrobium</taxon>
        <taxon>environmental samples</taxon>
    </lineage>
</organism>